<dbReference type="EMBL" id="UOGJ01000055">
    <property type="protein sequence ID" value="VAX35464.1"/>
    <property type="molecule type" value="Genomic_DNA"/>
</dbReference>
<dbReference type="PANTHER" id="PTHR44943">
    <property type="entry name" value="CELLULOSE SYNTHASE OPERON PROTEIN C"/>
    <property type="match status" value="1"/>
</dbReference>
<accession>A0A3B1DHF0</accession>
<proteinExistence type="predicted"/>
<dbReference type="AlphaFoldDB" id="A0A3B1DHF0"/>
<gene>
    <name evidence="4" type="ORF">MNBD_UNCLBAC01-1747</name>
</gene>
<dbReference type="Pfam" id="PF13424">
    <property type="entry name" value="TPR_12"/>
    <property type="match status" value="1"/>
</dbReference>
<protein>
    <submittedName>
        <fullName evidence="4">Uncharacterized protein</fullName>
    </submittedName>
</protein>
<evidence type="ECO:0000313" key="4">
    <source>
        <dbReference type="EMBL" id="VAX35464.1"/>
    </source>
</evidence>
<reference evidence="4" key="1">
    <citation type="submission" date="2018-06" db="EMBL/GenBank/DDBJ databases">
        <authorList>
            <person name="Zhirakovskaya E."/>
        </authorList>
    </citation>
    <scope>NUCLEOTIDE SEQUENCE</scope>
</reference>
<dbReference type="SMART" id="SM00028">
    <property type="entry name" value="TPR"/>
    <property type="match status" value="2"/>
</dbReference>
<dbReference type="PROSITE" id="PS50005">
    <property type="entry name" value="TPR"/>
    <property type="match status" value="2"/>
</dbReference>
<organism evidence="4">
    <name type="scientific">hydrothermal vent metagenome</name>
    <dbReference type="NCBI Taxonomy" id="652676"/>
    <lineage>
        <taxon>unclassified sequences</taxon>
        <taxon>metagenomes</taxon>
        <taxon>ecological metagenomes</taxon>
    </lineage>
</organism>
<sequence length="240" mass="28514">MLNVLSKVFIAFLFIPLMFLVIVIRGDFPVIREKLSKQFLFSTLIHQRDEIQSKTQTTMLNQAISPSHYLAALLAQEGEIEELMITSYNGYLQYYKTVLKYFPRNAQAYALLGFSYYHLGDYENSIEYYEKALFLDQSFFWTYYNLGIVYLKTKQYGKAFYHFKAALDITPEDTLKKIYFSKIYQQIRTVYDLHYPVEIKLREGYQKCKWILVMIPLSLKQEHSNISSLLNSQKMYLQIF</sequence>
<dbReference type="InterPro" id="IPR011990">
    <property type="entry name" value="TPR-like_helical_dom_sf"/>
</dbReference>
<dbReference type="Gene3D" id="1.25.40.10">
    <property type="entry name" value="Tetratricopeptide repeat domain"/>
    <property type="match status" value="1"/>
</dbReference>
<keyword evidence="3" id="KW-0812">Transmembrane</keyword>
<evidence type="ECO:0000256" key="2">
    <source>
        <dbReference type="ARBA" id="ARBA00022803"/>
    </source>
</evidence>
<dbReference type="PROSITE" id="PS50293">
    <property type="entry name" value="TPR_REGION"/>
    <property type="match status" value="2"/>
</dbReference>
<keyword evidence="1" id="KW-0677">Repeat</keyword>
<keyword evidence="2" id="KW-0802">TPR repeat</keyword>
<feature type="transmembrane region" description="Helical" evidence="3">
    <location>
        <begin position="6"/>
        <end position="24"/>
    </location>
</feature>
<dbReference type="InterPro" id="IPR051685">
    <property type="entry name" value="Ycf3/AcsC/BcsC/TPR_MFPF"/>
</dbReference>
<evidence type="ECO:0000256" key="3">
    <source>
        <dbReference type="SAM" id="Phobius"/>
    </source>
</evidence>
<dbReference type="PANTHER" id="PTHR44943:SF8">
    <property type="entry name" value="TPR REPEAT-CONTAINING PROTEIN MJ0263"/>
    <property type="match status" value="1"/>
</dbReference>
<evidence type="ECO:0000256" key="1">
    <source>
        <dbReference type="ARBA" id="ARBA00022737"/>
    </source>
</evidence>
<dbReference type="SUPFAM" id="SSF48452">
    <property type="entry name" value="TPR-like"/>
    <property type="match status" value="1"/>
</dbReference>
<keyword evidence="3" id="KW-1133">Transmembrane helix</keyword>
<name>A0A3B1DHF0_9ZZZZ</name>
<keyword evidence="3" id="KW-0472">Membrane</keyword>
<dbReference type="InterPro" id="IPR019734">
    <property type="entry name" value="TPR_rpt"/>
</dbReference>